<evidence type="ECO:0000313" key="9">
    <source>
        <dbReference type="Proteomes" id="UP000758603"/>
    </source>
</evidence>
<gene>
    <name evidence="8" type="ORF">BKA67DRAFT_693231</name>
</gene>
<evidence type="ECO:0000313" key="8">
    <source>
        <dbReference type="EMBL" id="KAH6652025.1"/>
    </source>
</evidence>
<keyword evidence="3 6" id="KW-0732">Signal</keyword>
<keyword evidence="5" id="KW-0326">Glycosidase</keyword>
<evidence type="ECO:0000256" key="3">
    <source>
        <dbReference type="ARBA" id="ARBA00022729"/>
    </source>
</evidence>
<feature type="signal peptide" evidence="6">
    <location>
        <begin position="1"/>
        <end position="22"/>
    </location>
</feature>
<reference evidence="8" key="1">
    <citation type="journal article" date="2021" name="Nat. Commun.">
        <title>Genetic determinants of endophytism in the Arabidopsis root mycobiome.</title>
        <authorList>
            <person name="Mesny F."/>
            <person name="Miyauchi S."/>
            <person name="Thiergart T."/>
            <person name="Pickel B."/>
            <person name="Atanasova L."/>
            <person name="Karlsson M."/>
            <person name="Huettel B."/>
            <person name="Barry K.W."/>
            <person name="Haridas S."/>
            <person name="Chen C."/>
            <person name="Bauer D."/>
            <person name="Andreopoulos W."/>
            <person name="Pangilinan J."/>
            <person name="LaButti K."/>
            <person name="Riley R."/>
            <person name="Lipzen A."/>
            <person name="Clum A."/>
            <person name="Drula E."/>
            <person name="Henrissat B."/>
            <person name="Kohler A."/>
            <person name="Grigoriev I.V."/>
            <person name="Martin F.M."/>
            <person name="Hacquard S."/>
        </authorList>
    </citation>
    <scope>NUCLEOTIDE SEQUENCE</scope>
    <source>
        <strain evidence="8">MPI-SDFR-AT-0073</strain>
    </source>
</reference>
<protein>
    <recommendedName>
        <fullName evidence="2">alpha-L-fucosidase</fullName>
        <ecNumber evidence="2">3.2.1.51</ecNumber>
    </recommendedName>
</protein>
<feature type="chain" id="PRO_5040380722" description="alpha-L-fucosidase" evidence="6">
    <location>
        <begin position="23"/>
        <end position="792"/>
    </location>
</feature>
<dbReference type="InterPro" id="IPR000933">
    <property type="entry name" value="Glyco_hydro_29"/>
</dbReference>
<organism evidence="8 9">
    <name type="scientific">Truncatella angustata</name>
    <dbReference type="NCBI Taxonomy" id="152316"/>
    <lineage>
        <taxon>Eukaryota</taxon>
        <taxon>Fungi</taxon>
        <taxon>Dikarya</taxon>
        <taxon>Ascomycota</taxon>
        <taxon>Pezizomycotina</taxon>
        <taxon>Sordariomycetes</taxon>
        <taxon>Xylariomycetidae</taxon>
        <taxon>Amphisphaeriales</taxon>
        <taxon>Sporocadaceae</taxon>
        <taxon>Truncatella</taxon>
    </lineage>
</organism>
<evidence type="ECO:0000256" key="4">
    <source>
        <dbReference type="ARBA" id="ARBA00022801"/>
    </source>
</evidence>
<dbReference type="RefSeq" id="XP_045956303.1">
    <property type="nucleotide sequence ID" value="XM_046109244.1"/>
</dbReference>
<dbReference type="PANTHER" id="PTHR10030">
    <property type="entry name" value="ALPHA-L-FUCOSIDASE"/>
    <property type="match status" value="1"/>
</dbReference>
<dbReference type="GO" id="GO:0006004">
    <property type="term" value="P:fucose metabolic process"/>
    <property type="evidence" value="ECO:0007669"/>
    <property type="project" value="TreeGrafter"/>
</dbReference>
<dbReference type="EC" id="3.2.1.51" evidence="2"/>
<dbReference type="Pfam" id="PF01120">
    <property type="entry name" value="Alpha_L_fucos"/>
    <property type="match status" value="1"/>
</dbReference>
<evidence type="ECO:0000256" key="1">
    <source>
        <dbReference type="ARBA" id="ARBA00007951"/>
    </source>
</evidence>
<dbReference type="Gene3D" id="3.20.20.80">
    <property type="entry name" value="Glycosidases"/>
    <property type="match status" value="1"/>
</dbReference>
<name>A0A9P8UH50_9PEZI</name>
<dbReference type="PANTHER" id="PTHR10030:SF37">
    <property type="entry name" value="ALPHA-L-FUCOSIDASE-RELATED"/>
    <property type="match status" value="1"/>
</dbReference>
<dbReference type="GeneID" id="70138135"/>
<accession>A0A9P8UH50</accession>
<dbReference type="GO" id="GO:0016139">
    <property type="term" value="P:glycoside catabolic process"/>
    <property type="evidence" value="ECO:0007669"/>
    <property type="project" value="TreeGrafter"/>
</dbReference>
<dbReference type="SMART" id="SM00812">
    <property type="entry name" value="Alpha_L_fucos"/>
    <property type="match status" value="1"/>
</dbReference>
<dbReference type="EMBL" id="JAGPXC010000006">
    <property type="protein sequence ID" value="KAH6652025.1"/>
    <property type="molecule type" value="Genomic_DNA"/>
</dbReference>
<evidence type="ECO:0000256" key="5">
    <source>
        <dbReference type="ARBA" id="ARBA00023295"/>
    </source>
</evidence>
<dbReference type="Proteomes" id="UP000758603">
    <property type="component" value="Unassembled WGS sequence"/>
</dbReference>
<dbReference type="InterPro" id="IPR017853">
    <property type="entry name" value="GH"/>
</dbReference>
<comment type="similarity">
    <text evidence="1">Belongs to the glycosyl hydrolase 29 family.</text>
</comment>
<sequence>MRRREAMKSAATLLLLARAAEAYSCSATPSASSSVALDLTRFFNNKAFGTYPGEADFNALNESYPSPDFDTTQYESTETGILYSFPGYTGPGASDNLICNGEFINVPAGSYFSASFLVAGDLESASVSANVTFTYTDNSTSLFELRSLNWFSFLTINRGEVIFPSRFTADDINYNTTHIFERAASIPAGKQLSSITLPVTTNATEGRLHVFAISLWQGSSIEVQSVRPTQKWLEAGVQAVEVTINNAGSNCVSGNGLSLSIDGQGVHTTIQGNLKRLCPGDQKTVTVGVEGSPNQTISANVVLDDGINSSTVTVDGLDFGLLTWTSELDVLSKHESPEWFDDAKFGIFIHWGPYSVTGWGNSSPYESYAEWFWWYSTHHPQADRSDFYDYRLQTYGSQWSYDDTFPDFNASSFDPKAWVDLFAEAGAKYFVITTKHHDGFALFDTGNTTNRSAIHYGPQRDLLAELFEAAETYQPGLKRGTYFSLPEWFNPDFGPYGFDQFNTSSAVSWPGILAKNPYTGEDEPYTGRVPVDDFITDIMVPQMEALAYDYGTDIMWCDCGAANGTADFAAAWWNKARGQDRQVAINSRCGIAAAADFDTPEYQTFSSAQHRKWESNQGMDPYSYGYNRATPDSAIMNASTIVYTLVDMVSKNGNLLLDIGPRADGSIVQAEIDNLREAGTWIHAHEEAIFNTTYWFIQSEISGGPDVRFTQTDDAFYILFLEKPSMLDGKIVVAAPVPVITGDDVSLLSVAGGESLAWEVSGRGSDLQLSITVSDDLLSKEEFCWVFKVCYK</sequence>
<dbReference type="InterPro" id="IPR057739">
    <property type="entry name" value="Glyco_hydro_29_N"/>
</dbReference>
<comment type="caution">
    <text evidence="8">The sequence shown here is derived from an EMBL/GenBank/DDBJ whole genome shotgun (WGS) entry which is preliminary data.</text>
</comment>
<evidence type="ECO:0000256" key="2">
    <source>
        <dbReference type="ARBA" id="ARBA00012662"/>
    </source>
</evidence>
<evidence type="ECO:0000259" key="7">
    <source>
        <dbReference type="Pfam" id="PF01120"/>
    </source>
</evidence>
<dbReference type="GO" id="GO:0004560">
    <property type="term" value="F:alpha-L-fucosidase activity"/>
    <property type="evidence" value="ECO:0007669"/>
    <property type="project" value="UniProtKB-EC"/>
</dbReference>
<keyword evidence="9" id="KW-1185">Reference proteome</keyword>
<proteinExistence type="inferred from homology"/>
<dbReference type="AlphaFoldDB" id="A0A9P8UH50"/>
<dbReference type="SUPFAM" id="SSF51445">
    <property type="entry name" value="(Trans)glycosidases"/>
    <property type="match status" value="1"/>
</dbReference>
<dbReference type="OrthoDB" id="6039950at2759"/>
<evidence type="ECO:0000256" key="6">
    <source>
        <dbReference type="SAM" id="SignalP"/>
    </source>
</evidence>
<feature type="domain" description="Glycoside hydrolase family 29 N-terminal" evidence="7">
    <location>
        <begin position="326"/>
        <end position="686"/>
    </location>
</feature>
<keyword evidence="4" id="KW-0378">Hydrolase</keyword>